<feature type="chain" id="PRO_5004153243" evidence="3">
    <location>
        <begin position="22"/>
        <end position="2899"/>
    </location>
</feature>
<dbReference type="Proteomes" id="UP000013220">
    <property type="component" value="Unassembled WGS sequence"/>
</dbReference>
<evidence type="ECO:0000313" key="4">
    <source>
        <dbReference type="EMBL" id="ENY69175.1"/>
    </source>
</evidence>
<accession>N9TSY9</accession>
<dbReference type="EMBL" id="AORH01000029">
    <property type="protein sequence ID" value="ENY69175.1"/>
    <property type="molecule type" value="Genomic_DNA"/>
</dbReference>
<feature type="coiled-coil region" evidence="1">
    <location>
        <begin position="1176"/>
        <end position="1310"/>
    </location>
</feature>
<feature type="coiled-coil region" evidence="1">
    <location>
        <begin position="525"/>
        <end position="552"/>
    </location>
</feature>
<evidence type="ECO:0000256" key="2">
    <source>
        <dbReference type="SAM" id="MobiDB-lite"/>
    </source>
</evidence>
<feature type="coiled-coil region" evidence="1">
    <location>
        <begin position="1685"/>
        <end position="1722"/>
    </location>
</feature>
<protein>
    <submittedName>
        <fullName evidence="4">Uncharacterized protein</fullName>
    </submittedName>
</protein>
<sequence length="2899" mass="329345">MTKTAGTIAGFLALASIASTAATLAVVSSFQKRSKNQVINRYQDFNDSFKKYSNSLLPDSPENNVIRKQLQSLEHILFASSTSYLEKWKTLNQIGNIQKDVIFNWANALISNDGLSVSEVKKLKELLEPQTKRLQEKDLASQFSHNKISDLRLALGNFLDIPKQKQQEFIKSYKEFFEQKIAAQYKLVEKYLMQENNSLDDNIEQARELMPTKALRNSFDSNAHQIELMLFEPSFRINDIARTKEFIEGVIADAKSADNSQILAKFKAVSHEMNEIVNADVQNVVNTIVNELLNNIDANSIYVNDLKQFKNSIDLEKSVAYNRNVFDNLIKFTLDNQIVANQEFDRILAKHEIQVYNKLSEYYLTIIAYKLDVSQTVEDFDNVLANLKTFKKMLQDRTKTNADIINEFKSFVDSQKEFNFAQNIFDKIKNNKDLNAIVNANEPDKLNKSTLIANIIKFRNEINTLKTADKNAQNLINEAQKAHKVTKLISLPEEKQFEDQIHEIFNNSTDVSQLVEKLKGKQNALESIIGARIELKDTINELEHEILELNDYNKPILERYLSKNAQQLATDLLNEVSIFSSKDKFEIKNIVENKHLFNEKLRVIEKQVLEHLEKTTNSELEKLNIAHNIEFLSLPENVRDELQNKYINIEALSKIVNDLNNETNSITSIKFNPITSKELIEQIKKYKFVVNVLSAAQKHNESILALAKSKQYAETAFNPTNEQPAKYSENARSHLNKITQSQNELTNNAQNINNLLNLALNPSSISDADKEKIANSQSLNSDESLNIFNKANELVKGNQKITQVIASADSSINNLDKLFNDVKNEYGDLKNFELETAEFAKIKQAIKDELAGNAGPEKIAQLTQKANDILKTVAEKRKEGSLNLKIKNIEQKLDELFKNSGENKTNGEIQLRSRLDKLKKEAQNPKLTKDRKLILTDQAATLDSLIEKVIEVDQKIASFKDKSAELSKDPDIRKRVPDSISETTKTIDSLTALVNDIAISEELPTAADLHNKLKELEKRDQHLQISFNKDKLEAISDRLTPKKFPIDASTPDETKSKFNNAIEKIQDFVNKKLGSDSLNDLVEAKNLALKENELIEALTKAINEKAQIEKDSSLKREVSGENVAALDKVIADNMPNLTDEPIDTTELIASKIAKVNKAVAEAKEKHELSKIIENELKKVLSDEEKTNKALESVKNELDAAIAKNEAIVKATPGTYSAEQIKATLEELKQAIEKLKEKKQKLINEYNEVKNQTDEILADLETKVATAKQQNAEDKFENFEKAKLEYQNELKDAANSTIETLKAKQQALKDAYHKDLASNAAAKYNKYIDSEITSQESTNSNYKPIKDLANDFKAQIEERLKTPFDSKQTSEFIELTQSMKNYNDLQKDIADFIKKLKNAHTQNPNSVEAQRAVKEAEKLFEQQFMPIKPFNKADIDNKRKTLLEEFRKVEAKEAKRTENKILANELFDGFDNFRAQPELMDGQNQARVEADKALEEVLGKKVTLGDSIDPQLTKVIKESLDAVKEKNKNAATLQEATKIGEKLEAINKIKPYINALALEVGSALKIINNNKSDQDPLIRSFIDKELEGLVVNARDLYIKAEEGENAEQIASKTKEEIKQQIVRIEKAKENVQKAKDIKQTLVEAKQINTDIDYHSVSGVSGETNKDKVNKWLDSIASSAIFGVDNATNTEKSLEDAKQRIGAAKKLVEKLKEVSNEVTKWKSERNLNSTLLALTEKDEELLTNAMWTFVPTTNDASDAQAILQKVSDLDAKFNGIAQIRNKRVETLNKIDGINKTPEYKSLEQNPTLLNIVNSRIRTLQRNVEQATEIAKITEVGSEVDSLIALLPKEIELAEKIKQAKEYANQLTPLNENITTKKNEFVAEIAQANNQLSKPTPKSSELETRKSDIDKEIAKLDLHKARLDVLKQWTELKQQIDNNATIQLKEKEALNAKMESFANELNSVEINDQTTAQQFSTIADKWLKGESENSIPYLLKLSQTFQNELDKAKTVRLTSSPADGKIVTSDEIAKAYGLLAKDISEAESLIQNASNATIQKRQELIQNFETHGTQIITAKKQAMNDLKIKANELYSLIPTDRIADYSDFKKTSIDALNEHVLPILEHKKEIIENIDKLIVAARDKHLETIKKVHEKQSENLDKILNELNDFALNIVKANIWTTKSIQHFEAINSVIKEIEQFKKSHTYFEDDFSKFADVPRNKNYSTEYLTPAQNLETKATNARDAFIASISNDIKAVLKAENGTVTATLKAIKDVVEKQTSGSSDSNNLFQKLEFSELKGIFEALQNSNTETNKILESLEQEDHKTSVKVSENINKVYKQIVDFDNFIIKLKADINTLLEERKNISEILNNVLANPNGDDKNAIVAKYQEKYNEAKSLYDRLQKSKPTGFVAERFMNSDKSHTTELLTNIDTFFDYVNQEEFNKFFKDFAGKVLPKPHDKYTLEDFKKEIDEITKTANTEDKIDVTNNVKLLPLFGEFGNTQIDLTNKFNPVYVRVYIVKDSSTSDFYSSVSSNESQKTIKLKLRYEYKPNNLLKFTNYQGFSKEIDANVEFSTDKMIGLPKKSRDIFYKNYENNQFGKNAKQVIANTDRLGWSVNSKEEAVKKLFEKIKKAAGFEGAQEVILDTVNNKLYRVNGNNSITEHELKDKFKLKFILPESFIYQQSTQVKGDASKQFIRLRFENNERFVVEVASPAQLVIGALNYNTNDDTIELVNGVSKPEYTMPSALLTTLKFEFNWDMSKKDIEMYISKYETYHVTKHKKLTDSSVNAVTTYESPQGNGGKKFTATVWKADDFAKWLIKNNSEWKSPDGNQDKSPLKYPVTTNSAQSNSHKGKEIKDKFIIKNARYMEAYIWQGDNNSQMSKNGAELMYLYTSGIEEFEFEDIKDN</sequence>
<comment type="caution">
    <text evidence="4">The sequence shown here is derived from an EMBL/GenBank/DDBJ whole genome shotgun (WGS) entry which is preliminary data.</text>
</comment>
<name>N9TSY9_9BACT</name>
<feature type="compositionally biased region" description="Polar residues" evidence="2">
    <location>
        <begin position="2833"/>
        <end position="2842"/>
    </location>
</feature>
<keyword evidence="5" id="KW-1185">Reference proteome</keyword>
<evidence type="ECO:0000313" key="5">
    <source>
        <dbReference type="Proteomes" id="UP000013220"/>
    </source>
</evidence>
<gene>
    <name evidence="4" type="ORF">MBVG_4810</name>
</gene>
<dbReference type="eggNOG" id="ENOG5032FWF">
    <property type="taxonomic scope" value="Bacteria"/>
</dbReference>
<keyword evidence="1" id="KW-0175">Coiled coil</keyword>
<reference evidence="4 5" key="1">
    <citation type="journal article" date="2013" name="Genome Announc.">
        <title>Draft Genome Sequences of Mycoplasma alkalescens, Mycoplasma arginini, and Mycoplasma bovigenitalium, Three Species with Equivocal Pathogenic Status for Cattle.</title>
        <authorList>
            <person name="Manso-Silvan L."/>
            <person name="Tardy F."/>
            <person name="Baranowski E."/>
            <person name="Barre A."/>
            <person name="Blanchard A."/>
            <person name="Breton M."/>
            <person name="Couture C."/>
            <person name="Citti C."/>
            <person name="Dordet-Frisoni E."/>
            <person name="Dupuy V."/>
            <person name="Gaurivaud P."/>
            <person name="Jacob D."/>
            <person name="Lemaitre C."/>
            <person name="Nikolski M."/>
            <person name="Nouvel L.X."/>
            <person name="Poumarat F."/>
            <person name="Thebault P."/>
            <person name="Theil S."/>
            <person name="Thiaucourt F."/>
            <person name="Sirand-Pugnet P."/>
        </authorList>
    </citation>
    <scope>NUCLEOTIDE SEQUENCE [LARGE SCALE GENOMIC DNA]</scope>
    <source>
        <strain evidence="4 5">51080</strain>
    </source>
</reference>
<dbReference type="OrthoDB" id="393234at2"/>
<dbReference type="PATRIC" id="fig|1188235.3.peg.496"/>
<evidence type="ECO:0000256" key="3">
    <source>
        <dbReference type="SAM" id="SignalP"/>
    </source>
</evidence>
<feature type="coiled-coil region" evidence="1">
    <location>
        <begin position="1609"/>
        <end position="1643"/>
    </location>
</feature>
<feature type="signal peptide" evidence="3">
    <location>
        <begin position="1"/>
        <end position="21"/>
    </location>
</feature>
<proteinExistence type="predicted"/>
<dbReference type="STRING" id="1188235.MBVG_4810"/>
<evidence type="ECO:0000256" key="1">
    <source>
        <dbReference type="SAM" id="Coils"/>
    </source>
</evidence>
<dbReference type="RefSeq" id="WP_004420944.1">
    <property type="nucleotide sequence ID" value="NZ_AORH01000029.1"/>
</dbReference>
<keyword evidence="3" id="KW-0732">Signal</keyword>
<feature type="region of interest" description="Disordered" evidence="2">
    <location>
        <begin position="2817"/>
        <end position="2844"/>
    </location>
</feature>
<organism evidence="4 5">
    <name type="scientific">Mycoplasmopsis bovigenitalium 51080</name>
    <dbReference type="NCBI Taxonomy" id="1188235"/>
    <lineage>
        <taxon>Bacteria</taxon>
        <taxon>Bacillati</taxon>
        <taxon>Mycoplasmatota</taxon>
        <taxon>Mycoplasmoidales</taxon>
        <taxon>Metamycoplasmataceae</taxon>
        <taxon>Mycoplasmopsis</taxon>
    </lineage>
</organism>